<sequence>MQEKEPSILASLGIDPTSLVPPPPEGVWDSAVQAAFDPSAVADPDTVPDMDDSVPSDDDDLDVLVVNDPGHDPGHDDSGAHTDVAHTPDGGGDPDFDDVPADSAFGDHGDSTDGVDLGDIHDHHGHDDHGDHDI</sequence>
<keyword evidence="3" id="KW-1185">Reference proteome</keyword>
<evidence type="ECO:0000313" key="2">
    <source>
        <dbReference type="EMBL" id="AZG46867.1"/>
    </source>
</evidence>
<feature type="compositionally biased region" description="Basic and acidic residues" evidence="1">
    <location>
        <begin position="69"/>
        <end position="86"/>
    </location>
</feature>
<dbReference type="RefSeq" id="WP_124709316.1">
    <property type="nucleotide sequence ID" value="NZ_CP033972.1"/>
</dbReference>
<dbReference type="AlphaFoldDB" id="A0A3G8JP46"/>
<accession>A0A3G8JP46</accession>
<name>A0A3G8JP46_9ACTN</name>
<organism evidence="2 3">
    <name type="scientific">Gordonia insulae</name>
    <dbReference type="NCBI Taxonomy" id="2420509"/>
    <lineage>
        <taxon>Bacteria</taxon>
        <taxon>Bacillati</taxon>
        <taxon>Actinomycetota</taxon>
        <taxon>Actinomycetes</taxon>
        <taxon>Mycobacteriales</taxon>
        <taxon>Gordoniaceae</taxon>
        <taxon>Gordonia</taxon>
    </lineage>
</organism>
<protein>
    <submittedName>
        <fullName evidence="2">Uncharacterized protein</fullName>
    </submittedName>
</protein>
<reference evidence="2 3" key="1">
    <citation type="submission" date="2018-11" db="EMBL/GenBank/DDBJ databases">
        <title>Gordonia insulae sp. nov., isolated from an island soil.</title>
        <authorList>
            <person name="Kim Y.S."/>
            <person name="Kim S.B."/>
        </authorList>
    </citation>
    <scope>NUCLEOTIDE SEQUENCE [LARGE SCALE GENOMIC DNA]</scope>
    <source>
        <strain evidence="2 3">MMS17-SY073</strain>
    </source>
</reference>
<evidence type="ECO:0000313" key="3">
    <source>
        <dbReference type="Proteomes" id="UP000271469"/>
    </source>
</evidence>
<feature type="region of interest" description="Disordered" evidence="1">
    <location>
        <begin position="1"/>
        <end position="134"/>
    </location>
</feature>
<gene>
    <name evidence="2" type="ORF">D7316_03472</name>
</gene>
<proteinExistence type="predicted"/>
<evidence type="ECO:0000256" key="1">
    <source>
        <dbReference type="SAM" id="MobiDB-lite"/>
    </source>
</evidence>
<dbReference type="Proteomes" id="UP000271469">
    <property type="component" value="Chromosome"/>
</dbReference>
<dbReference type="KEGG" id="gom:D7316_03472"/>
<feature type="compositionally biased region" description="Basic and acidic residues" evidence="1">
    <location>
        <begin position="118"/>
        <end position="134"/>
    </location>
</feature>
<feature type="compositionally biased region" description="Acidic residues" evidence="1">
    <location>
        <begin position="46"/>
        <end position="62"/>
    </location>
</feature>
<dbReference type="EMBL" id="CP033972">
    <property type="protein sequence ID" value="AZG46867.1"/>
    <property type="molecule type" value="Genomic_DNA"/>
</dbReference>